<dbReference type="Pfam" id="PF00106">
    <property type="entry name" value="adh_short"/>
    <property type="match status" value="1"/>
</dbReference>
<protein>
    <submittedName>
        <fullName evidence="4">SDR family oxidoreductase</fullName>
    </submittedName>
</protein>
<organism evidence="4 5">
    <name type="scientific">Peribacillus psychrosaccharolyticus</name>
    <name type="common">Bacillus psychrosaccharolyticus</name>
    <dbReference type="NCBI Taxonomy" id="1407"/>
    <lineage>
        <taxon>Bacteria</taxon>
        <taxon>Bacillati</taxon>
        <taxon>Bacillota</taxon>
        <taxon>Bacilli</taxon>
        <taxon>Bacillales</taxon>
        <taxon>Bacillaceae</taxon>
        <taxon>Peribacillus</taxon>
    </lineage>
</organism>
<dbReference type="SUPFAM" id="SSF51735">
    <property type="entry name" value="NAD(P)-binding Rossmann-fold domains"/>
    <property type="match status" value="1"/>
</dbReference>
<evidence type="ECO:0000313" key="4">
    <source>
        <dbReference type="EMBL" id="QQT00478.1"/>
    </source>
</evidence>
<gene>
    <name evidence="4" type="ORF">I6J18_00535</name>
</gene>
<dbReference type="PANTHER" id="PTHR43976:SF16">
    <property type="entry name" value="SHORT-CHAIN DEHYDROGENASE_REDUCTASE FAMILY PROTEIN"/>
    <property type="match status" value="1"/>
</dbReference>
<evidence type="ECO:0000256" key="1">
    <source>
        <dbReference type="ARBA" id="ARBA00006484"/>
    </source>
</evidence>
<dbReference type="RefSeq" id="WP_040375340.1">
    <property type="nucleotide sequence ID" value="NZ_CP068053.1"/>
</dbReference>
<dbReference type="GO" id="GO:0016491">
    <property type="term" value="F:oxidoreductase activity"/>
    <property type="evidence" value="ECO:0007669"/>
    <property type="project" value="UniProtKB-KW"/>
</dbReference>
<dbReference type="AlphaFoldDB" id="A0A974S0L0"/>
<dbReference type="InterPro" id="IPR002347">
    <property type="entry name" value="SDR_fam"/>
</dbReference>
<dbReference type="PROSITE" id="PS00061">
    <property type="entry name" value="ADH_SHORT"/>
    <property type="match status" value="1"/>
</dbReference>
<dbReference type="EMBL" id="CP068053">
    <property type="protein sequence ID" value="QQT00478.1"/>
    <property type="molecule type" value="Genomic_DNA"/>
</dbReference>
<sequence length="284" mass="31277">MTMKTAVVTGSSSGFGFLTALELAKEGYTVLATMRNLTKGNALLKQAEENALEGSIILQELDVTSEGSISKLKDVLLEIGRVDVLVNNAGFAGAGFIEEIPISEYKAQFDTNVFGMISVTQAVLPLMRKQKSGTIINMSSISGRMGFPGLSPYAASKYAVEGWSECLRLEMNPFGVKVVLLEPGSFQTNIWSSGKQVTEMSQRPDSPYADEMKKLEAYTEKSAETYGDPLEIAKSIATIVRKKDPRFRYPIGKGVKLTIWLKDRISWKLWETIVKKMLNKAVPK</sequence>
<evidence type="ECO:0000256" key="3">
    <source>
        <dbReference type="RuleBase" id="RU000363"/>
    </source>
</evidence>
<dbReference type="InterPro" id="IPR020904">
    <property type="entry name" value="Sc_DH/Rdtase_CS"/>
</dbReference>
<name>A0A974S0L0_PERPY</name>
<dbReference type="InterPro" id="IPR036291">
    <property type="entry name" value="NAD(P)-bd_dom_sf"/>
</dbReference>
<dbReference type="Gene3D" id="3.40.50.720">
    <property type="entry name" value="NAD(P)-binding Rossmann-like Domain"/>
    <property type="match status" value="1"/>
</dbReference>
<keyword evidence="5" id="KW-1185">Reference proteome</keyword>
<dbReference type="PANTHER" id="PTHR43976">
    <property type="entry name" value="SHORT CHAIN DEHYDROGENASE"/>
    <property type="match status" value="1"/>
</dbReference>
<reference evidence="4 5" key="1">
    <citation type="submission" date="2021-01" db="EMBL/GenBank/DDBJ databases">
        <title>FDA dAtabase for Regulatory Grade micrObial Sequences (FDA-ARGOS): Supporting development and validation of Infectious Disease Dx tests.</title>
        <authorList>
            <person name="Nelson B."/>
            <person name="Plummer A."/>
            <person name="Tallon L."/>
            <person name="Sadzewicz L."/>
            <person name="Zhao X."/>
            <person name="Boylan J."/>
            <person name="Ott S."/>
            <person name="Bowen H."/>
            <person name="Vavikolanu K."/>
            <person name="Mehta A."/>
            <person name="Aluvathingal J."/>
            <person name="Nadendla S."/>
            <person name="Myers T."/>
            <person name="Yan Y."/>
            <person name="Sichtig H."/>
        </authorList>
    </citation>
    <scope>NUCLEOTIDE SEQUENCE [LARGE SCALE GENOMIC DNA]</scope>
    <source>
        <strain evidence="4 5">FDAARGOS_1161</strain>
    </source>
</reference>
<dbReference type="NCBIfam" id="NF005372">
    <property type="entry name" value="PRK06914.1"/>
    <property type="match status" value="1"/>
</dbReference>
<proteinExistence type="inferred from homology"/>
<dbReference type="CDD" id="cd05374">
    <property type="entry name" value="17beta-HSD-like_SDR_c"/>
    <property type="match status" value="1"/>
</dbReference>
<dbReference type="KEGG" id="ppsr:I6J18_00535"/>
<dbReference type="PRINTS" id="PR00080">
    <property type="entry name" value="SDRFAMILY"/>
</dbReference>
<accession>A0A974S0L0</accession>
<dbReference type="InterPro" id="IPR051911">
    <property type="entry name" value="SDR_oxidoreductase"/>
</dbReference>
<comment type="similarity">
    <text evidence="1 3">Belongs to the short-chain dehydrogenases/reductases (SDR) family.</text>
</comment>
<evidence type="ECO:0000313" key="5">
    <source>
        <dbReference type="Proteomes" id="UP000595254"/>
    </source>
</evidence>
<dbReference type="PRINTS" id="PR00081">
    <property type="entry name" value="GDHRDH"/>
</dbReference>
<dbReference type="Proteomes" id="UP000595254">
    <property type="component" value="Chromosome"/>
</dbReference>
<evidence type="ECO:0000256" key="2">
    <source>
        <dbReference type="ARBA" id="ARBA00023002"/>
    </source>
</evidence>
<keyword evidence="2" id="KW-0560">Oxidoreductase</keyword>